<accession>W1PL51</accession>
<dbReference type="HOGENOM" id="CLU_2375609_0_0_1"/>
<keyword evidence="2" id="KW-1185">Reference proteome</keyword>
<sequence length="95" mass="10661">MDWAKPKSKTRDAFVQPPRMFAFVQLPRVFIPQAAAVSVHIAKKLLGVFISQSSLHECSYHQVATVSVHITKQPPRMFTFPNNHCACSSPPDRCP</sequence>
<dbReference type="AlphaFoldDB" id="W1PL51"/>
<dbReference type="Gramene" id="ERN10717">
    <property type="protein sequence ID" value="ERN10717"/>
    <property type="gene ID" value="AMTR_s00027p00075110"/>
</dbReference>
<proteinExistence type="predicted"/>
<gene>
    <name evidence="1" type="ORF">AMTR_s00027p00075110</name>
</gene>
<reference evidence="2" key="1">
    <citation type="journal article" date="2013" name="Science">
        <title>The Amborella genome and the evolution of flowering plants.</title>
        <authorList>
            <consortium name="Amborella Genome Project"/>
        </authorList>
    </citation>
    <scope>NUCLEOTIDE SEQUENCE [LARGE SCALE GENOMIC DNA]</scope>
</reference>
<evidence type="ECO:0000313" key="1">
    <source>
        <dbReference type="EMBL" id="ERN10717.1"/>
    </source>
</evidence>
<organism evidence="1 2">
    <name type="scientific">Amborella trichopoda</name>
    <dbReference type="NCBI Taxonomy" id="13333"/>
    <lineage>
        <taxon>Eukaryota</taxon>
        <taxon>Viridiplantae</taxon>
        <taxon>Streptophyta</taxon>
        <taxon>Embryophyta</taxon>
        <taxon>Tracheophyta</taxon>
        <taxon>Spermatophyta</taxon>
        <taxon>Magnoliopsida</taxon>
        <taxon>Amborellales</taxon>
        <taxon>Amborellaceae</taxon>
        <taxon>Amborella</taxon>
    </lineage>
</organism>
<protein>
    <submittedName>
        <fullName evidence="1">Uncharacterized protein</fullName>
    </submittedName>
</protein>
<dbReference type="EMBL" id="KI392798">
    <property type="protein sequence ID" value="ERN10717.1"/>
    <property type="molecule type" value="Genomic_DNA"/>
</dbReference>
<name>W1PL51_AMBTC</name>
<dbReference type="Proteomes" id="UP000017836">
    <property type="component" value="Unassembled WGS sequence"/>
</dbReference>
<evidence type="ECO:0000313" key="2">
    <source>
        <dbReference type="Proteomes" id="UP000017836"/>
    </source>
</evidence>